<evidence type="ECO:0000313" key="3">
    <source>
        <dbReference type="EnsemblMetazoa" id="AMEM016459-PA"/>
    </source>
</evidence>
<feature type="region of interest" description="Disordered" evidence="1">
    <location>
        <begin position="392"/>
        <end position="415"/>
    </location>
</feature>
<dbReference type="VEuPathDB" id="VectorBase:AMEM016459"/>
<organism evidence="3 4">
    <name type="scientific">Anopheles merus</name>
    <name type="common">Mosquito</name>
    <dbReference type="NCBI Taxonomy" id="30066"/>
    <lineage>
        <taxon>Eukaryota</taxon>
        <taxon>Metazoa</taxon>
        <taxon>Ecdysozoa</taxon>
        <taxon>Arthropoda</taxon>
        <taxon>Hexapoda</taxon>
        <taxon>Insecta</taxon>
        <taxon>Pterygota</taxon>
        <taxon>Neoptera</taxon>
        <taxon>Endopterygota</taxon>
        <taxon>Diptera</taxon>
        <taxon>Nematocera</taxon>
        <taxon>Culicoidea</taxon>
        <taxon>Culicidae</taxon>
        <taxon>Anophelinae</taxon>
        <taxon>Anopheles</taxon>
    </lineage>
</organism>
<dbReference type="AlphaFoldDB" id="A0A182VKD9"/>
<feature type="compositionally biased region" description="Low complexity" evidence="1">
    <location>
        <begin position="393"/>
        <end position="409"/>
    </location>
</feature>
<evidence type="ECO:0000259" key="2">
    <source>
        <dbReference type="Pfam" id="PF06916"/>
    </source>
</evidence>
<keyword evidence="4" id="KW-1185">Reference proteome</keyword>
<evidence type="ECO:0000256" key="1">
    <source>
        <dbReference type="SAM" id="MobiDB-lite"/>
    </source>
</evidence>
<evidence type="ECO:0000313" key="4">
    <source>
        <dbReference type="Proteomes" id="UP000075903"/>
    </source>
</evidence>
<feature type="domain" description="DUF1279" evidence="2">
    <location>
        <begin position="294"/>
        <end position="380"/>
    </location>
</feature>
<dbReference type="PANTHER" id="PTHR21377">
    <property type="entry name" value="PROTEIN FAM210B, MITOCHONDRIAL"/>
    <property type="match status" value="1"/>
</dbReference>
<dbReference type="GO" id="GO:0005739">
    <property type="term" value="C:mitochondrion"/>
    <property type="evidence" value="ECO:0007669"/>
    <property type="project" value="TreeGrafter"/>
</dbReference>
<dbReference type="VEuPathDB" id="VectorBase:AMEM21_005844"/>
<dbReference type="PANTHER" id="PTHR21377:SF0">
    <property type="entry name" value="PROTEIN FAM210B, MITOCHONDRIAL"/>
    <property type="match status" value="1"/>
</dbReference>
<reference evidence="3" key="1">
    <citation type="submission" date="2020-05" db="UniProtKB">
        <authorList>
            <consortium name="EnsemblMetazoa"/>
        </authorList>
    </citation>
    <scope>IDENTIFICATION</scope>
    <source>
        <strain evidence="3">MAF</strain>
    </source>
</reference>
<name>A0A182VKD9_ANOME</name>
<accession>A0A182VKD9</accession>
<dbReference type="Pfam" id="PF06916">
    <property type="entry name" value="FAM210A-B_dom"/>
    <property type="match status" value="1"/>
</dbReference>
<dbReference type="InterPro" id="IPR009688">
    <property type="entry name" value="FAM210A/B-like_dom"/>
</dbReference>
<dbReference type="Proteomes" id="UP000075903">
    <property type="component" value="Unassembled WGS sequence"/>
</dbReference>
<protein>
    <submittedName>
        <fullName evidence="3">DUF1279 domain-containing protein</fullName>
    </submittedName>
</protein>
<dbReference type="STRING" id="30066.A0A182VKD9"/>
<proteinExistence type="predicted"/>
<feature type="compositionally biased region" description="Low complexity" evidence="1">
    <location>
        <begin position="265"/>
        <end position="279"/>
    </location>
</feature>
<dbReference type="InterPro" id="IPR045866">
    <property type="entry name" value="FAM210A/B-like"/>
</dbReference>
<sequence>MAQQVQHVFKATLAKTTGQRAMSTGIIGALDGGSAAKKTATQSSGLHMSVQRSYPLAAALPLPPNIDASETRRFSPLRSRDINATALLTHQSYAPNAGLIDVTVDMSNGGQQGMVDPHVESYDCTGAVSLNSSMQSNVPSPFGGMHKFTHLNMPGGAWAQESKFLSHELNSSHYTNLRQEVRSDWSSYEDRPIKTEGTQQQLVAGGLLARSRSWPGGVQLGSGGSVNSFSSVGSSSGTFGTGRRAFSLSSSHLLAVSFARSNKASASGSAGEQSSEGKGVANEEQVVPVSRKDRLKKAIKEYGSTVLVFHVSISLASLGTCYLLVSSGIDMVSLLERMGWGDSALASKAGAGAGTFVIAYAIHKVFAPVRISITLGATPLIVRYLRRKGILKPPASSAPAGSSSSPASSKPTDQS</sequence>
<feature type="region of interest" description="Disordered" evidence="1">
    <location>
        <begin position="265"/>
        <end position="286"/>
    </location>
</feature>
<dbReference type="EnsemblMetazoa" id="AMEM016459-RA">
    <property type="protein sequence ID" value="AMEM016459-PA"/>
    <property type="gene ID" value="AMEM016459"/>
</dbReference>